<feature type="compositionally biased region" description="Basic residues" evidence="1">
    <location>
        <begin position="74"/>
        <end position="87"/>
    </location>
</feature>
<feature type="non-terminal residue" evidence="2">
    <location>
        <position position="1"/>
    </location>
</feature>
<organism evidence="2 3">
    <name type="scientific">Gigaspora margarita</name>
    <dbReference type="NCBI Taxonomy" id="4874"/>
    <lineage>
        <taxon>Eukaryota</taxon>
        <taxon>Fungi</taxon>
        <taxon>Fungi incertae sedis</taxon>
        <taxon>Mucoromycota</taxon>
        <taxon>Glomeromycotina</taxon>
        <taxon>Glomeromycetes</taxon>
        <taxon>Diversisporales</taxon>
        <taxon>Gigasporaceae</taxon>
        <taxon>Gigaspora</taxon>
    </lineage>
</organism>
<dbReference type="Proteomes" id="UP000789901">
    <property type="component" value="Unassembled WGS sequence"/>
</dbReference>
<evidence type="ECO:0000313" key="3">
    <source>
        <dbReference type="Proteomes" id="UP000789901"/>
    </source>
</evidence>
<keyword evidence="3" id="KW-1185">Reference proteome</keyword>
<gene>
    <name evidence="2" type="ORF">GMARGA_LOCUS41637</name>
</gene>
<name>A0ABN7XD98_GIGMA</name>
<protein>
    <submittedName>
        <fullName evidence="2">16765_t:CDS:1</fullName>
    </submittedName>
</protein>
<reference evidence="2 3" key="1">
    <citation type="submission" date="2021-06" db="EMBL/GenBank/DDBJ databases">
        <authorList>
            <person name="Kallberg Y."/>
            <person name="Tangrot J."/>
            <person name="Rosling A."/>
        </authorList>
    </citation>
    <scope>NUCLEOTIDE SEQUENCE [LARGE SCALE GENOMIC DNA]</scope>
    <source>
        <strain evidence="2 3">120-4 pot B 10/14</strain>
    </source>
</reference>
<sequence>TLAVKQVLTSVNVLPKLVTYNFRNGQYQPILNKNGQITKRYPGGIYVQKFFANNASPRYEPVHKPKSAAVKTPRTTKRTQMKKQKRRKRAITIAKFIS</sequence>
<feature type="region of interest" description="Disordered" evidence="1">
    <location>
        <begin position="57"/>
        <end position="87"/>
    </location>
</feature>
<evidence type="ECO:0000256" key="1">
    <source>
        <dbReference type="SAM" id="MobiDB-lite"/>
    </source>
</evidence>
<dbReference type="EMBL" id="CAJVQB010116389">
    <property type="protein sequence ID" value="CAG8852816.1"/>
    <property type="molecule type" value="Genomic_DNA"/>
</dbReference>
<evidence type="ECO:0000313" key="2">
    <source>
        <dbReference type="EMBL" id="CAG8852816.1"/>
    </source>
</evidence>
<comment type="caution">
    <text evidence="2">The sequence shown here is derived from an EMBL/GenBank/DDBJ whole genome shotgun (WGS) entry which is preliminary data.</text>
</comment>
<accession>A0ABN7XD98</accession>
<proteinExistence type="predicted"/>